<evidence type="ECO:0000313" key="3">
    <source>
        <dbReference type="EMBL" id="BAE63117.1"/>
    </source>
</evidence>
<proteinExistence type="predicted"/>
<dbReference type="EMBL" id="AP007166">
    <property type="protein sequence ID" value="BAE63117.1"/>
    <property type="molecule type" value="Genomic_DNA"/>
</dbReference>
<accession>Q2U5P8</accession>
<organism evidence="3 4">
    <name type="scientific">Aspergillus oryzae (strain ATCC 42149 / RIB 40)</name>
    <name type="common">Yellow koji mold</name>
    <dbReference type="NCBI Taxonomy" id="510516"/>
    <lineage>
        <taxon>Eukaryota</taxon>
        <taxon>Fungi</taxon>
        <taxon>Dikarya</taxon>
        <taxon>Ascomycota</taxon>
        <taxon>Pezizomycotina</taxon>
        <taxon>Eurotiomycetes</taxon>
        <taxon>Eurotiomycetidae</taxon>
        <taxon>Eurotiales</taxon>
        <taxon>Aspergillaceae</taxon>
        <taxon>Aspergillus</taxon>
        <taxon>Aspergillus subgen. Circumdati</taxon>
    </lineage>
</organism>
<keyword evidence="4" id="KW-1185">Reference proteome</keyword>
<sequence length="133" mass="14344">MASSSTEGLLPADGNLTSYDQREDGNMMEMVEVVVDRAKNELNETGRNILADVSQSVDDSLEQVNQAKDDTLAQVNRVRDDTLMQVNRAAQAVQAVQAAQPVQPVQAQAAQPAICACVQNNTCPCKGTFSFSR</sequence>
<feature type="coiled-coil region" evidence="1">
    <location>
        <begin position="28"/>
        <end position="81"/>
    </location>
</feature>
<name>Q2U5P8_ASPOR</name>
<dbReference type="EMBL" id="BA000053">
    <property type="protein sequence ID" value="BAE63117.1"/>
    <property type="molecule type" value="Genomic_DNA"/>
</dbReference>
<reference evidence="3 4" key="1">
    <citation type="journal article" date="2005" name="Nature">
        <title>Genome sequencing and analysis of Aspergillus oryzae.</title>
        <authorList>
            <person name="Machida M."/>
            <person name="Asai K."/>
            <person name="Sano M."/>
            <person name="Tanaka T."/>
            <person name="Kumagai T."/>
            <person name="Terai G."/>
            <person name="Kusumoto K."/>
            <person name="Arima T."/>
            <person name="Akita O."/>
            <person name="Kashiwagi Y."/>
            <person name="Abe K."/>
            <person name="Gomi K."/>
            <person name="Horiuchi H."/>
            <person name="Kitamoto K."/>
            <person name="Kobayashi T."/>
            <person name="Takeuchi M."/>
            <person name="Denning D.W."/>
            <person name="Galagan J.E."/>
            <person name="Nierman W.C."/>
            <person name="Yu J."/>
            <person name="Archer D.B."/>
            <person name="Bennett J.W."/>
            <person name="Bhatnagar D."/>
            <person name="Cleveland T.E."/>
            <person name="Fedorova N.D."/>
            <person name="Gotoh O."/>
            <person name="Horikawa H."/>
            <person name="Hosoyama A."/>
            <person name="Ichinomiya M."/>
            <person name="Igarashi R."/>
            <person name="Iwashita K."/>
            <person name="Juvvadi P.R."/>
            <person name="Kato M."/>
            <person name="Kato Y."/>
            <person name="Kin T."/>
            <person name="Kokubun A."/>
            <person name="Maeda H."/>
            <person name="Maeyama N."/>
            <person name="Maruyama J."/>
            <person name="Nagasaki H."/>
            <person name="Nakajima T."/>
            <person name="Oda K."/>
            <person name="Okada K."/>
            <person name="Paulsen I."/>
            <person name="Sakamoto K."/>
            <person name="Sawano T."/>
            <person name="Takahashi M."/>
            <person name="Takase K."/>
            <person name="Terabayashi Y."/>
            <person name="Wortman J."/>
            <person name="Yamada O."/>
            <person name="Yamagata Y."/>
            <person name="Anazawa H."/>
            <person name="Hata Y."/>
            <person name="Koide Y."/>
            <person name="Komori T."/>
            <person name="Koyama Y."/>
            <person name="Minetoki T."/>
            <person name="Suharnan S."/>
            <person name="Tanaka A."/>
            <person name="Isono K."/>
            <person name="Kuhara S."/>
            <person name="Ogasawara N."/>
            <person name="Kikuchi H."/>
        </authorList>
    </citation>
    <scope>NUCLEOTIDE SEQUENCE [LARGE SCALE GENOMIC DNA]</scope>
    <source>
        <strain evidence="4">ATCC 42149 / RIB 40</strain>
    </source>
</reference>
<dbReference type="KEGG" id="aor:AO090113000056"/>
<dbReference type="AlphaFoldDB" id="Q2U5P8"/>
<feature type="region of interest" description="Disordered" evidence="2">
    <location>
        <begin position="1"/>
        <end position="25"/>
    </location>
</feature>
<evidence type="ECO:0000256" key="2">
    <source>
        <dbReference type="SAM" id="MobiDB-lite"/>
    </source>
</evidence>
<keyword evidence="1" id="KW-0175">Coiled coil</keyword>
<dbReference type="Proteomes" id="UP000006564">
    <property type="component" value="Chromosome 5"/>
</dbReference>
<evidence type="ECO:0000313" key="4">
    <source>
        <dbReference type="Proteomes" id="UP000006564"/>
    </source>
</evidence>
<dbReference type="RefSeq" id="XP_023092586.1">
    <property type="nucleotide sequence ID" value="XM_023237793.1"/>
</dbReference>
<protein>
    <submittedName>
        <fullName evidence="3">DNA, SC113</fullName>
    </submittedName>
</protein>
<evidence type="ECO:0000256" key="1">
    <source>
        <dbReference type="SAM" id="Coils"/>
    </source>
</evidence>
<gene>
    <name evidence="3" type="ORF">AO090113000056</name>
</gene>
<dbReference type="GeneID" id="5995897"/>
<dbReference type="VEuPathDB" id="FungiDB:AO090113000056"/>
<dbReference type="HOGENOM" id="CLU_1906316_0_0_1"/>